<keyword evidence="6" id="KW-1185">Reference proteome</keyword>
<dbReference type="PANTHER" id="PTHR43537">
    <property type="entry name" value="TRANSCRIPTIONAL REGULATOR, GNTR FAMILY"/>
    <property type="match status" value="1"/>
</dbReference>
<keyword evidence="2" id="KW-0238">DNA-binding</keyword>
<evidence type="ECO:0000259" key="4">
    <source>
        <dbReference type="PROSITE" id="PS50949"/>
    </source>
</evidence>
<dbReference type="Proteomes" id="UP000720508">
    <property type="component" value="Unassembled WGS sequence"/>
</dbReference>
<protein>
    <submittedName>
        <fullName evidence="5">FCD domain-containing protein</fullName>
    </submittedName>
</protein>
<comment type="caution">
    <text evidence="5">The sequence shown here is derived from an EMBL/GenBank/DDBJ whole genome shotgun (WGS) entry which is preliminary data.</text>
</comment>
<organism evidence="5 6">
    <name type="scientific">Streptomyces niphimycinicus</name>
    <dbReference type="NCBI Taxonomy" id="2842201"/>
    <lineage>
        <taxon>Bacteria</taxon>
        <taxon>Bacillati</taxon>
        <taxon>Actinomycetota</taxon>
        <taxon>Actinomycetes</taxon>
        <taxon>Kitasatosporales</taxon>
        <taxon>Streptomycetaceae</taxon>
        <taxon>Streptomyces</taxon>
    </lineage>
</organism>
<name>A0ABS6C8D9_9ACTN</name>
<dbReference type="PROSITE" id="PS50949">
    <property type="entry name" value="HTH_GNTR"/>
    <property type="match status" value="1"/>
</dbReference>
<evidence type="ECO:0000256" key="3">
    <source>
        <dbReference type="ARBA" id="ARBA00023163"/>
    </source>
</evidence>
<sequence>MTHSEKSAASASVPADTARGYRPGYEVAAERVLEYIVRAGLQPGDRLPTEKDLAEEVQMSRTVVREAVKILSALGRLSVQKGRGIYVAEPEQSSWQQSLANFLPADLRQVDELFEFRRHLETTTANLASQRATPTQVKAVREAAQQSARAAEQGDIDAFTFADEAFHTGIAAAAANMFFASTVDAMRRLQRQVTTIGLAGIAGGSLQVAAEQHEAIAEAIAAGEPGRAEALMAEHIDMTAQQFQQEIWRRVVPGDETRP</sequence>
<gene>
    <name evidence="5" type="ORF">KN815_03345</name>
</gene>
<dbReference type="Pfam" id="PF07729">
    <property type="entry name" value="FCD"/>
    <property type="match status" value="1"/>
</dbReference>
<evidence type="ECO:0000256" key="1">
    <source>
        <dbReference type="ARBA" id="ARBA00023015"/>
    </source>
</evidence>
<dbReference type="EMBL" id="JAHLEM010000025">
    <property type="protein sequence ID" value="MBU3863166.1"/>
    <property type="molecule type" value="Genomic_DNA"/>
</dbReference>
<evidence type="ECO:0000313" key="5">
    <source>
        <dbReference type="EMBL" id="MBU3863166.1"/>
    </source>
</evidence>
<dbReference type="InterPro" id="IPR011711">
    <property type="entry name" value="GntR_C"/>
</dbReference>
<dbReference type="PANTHER" id="PTHR43537:SF5">
    <property type="entry name" value="UXU OPERON TRANSCRIPTIONAL REGULATOR"/>
    <property type="match status" value="1"/>
</dbReference>
<dbReference type="RefSeq" id="WP_216339994.1">
    <property type="nucleotide sequence ID" value="NZ_JAHLEM010000025.1"/>
</dbReference>
<dbReference type="SMART" id="SM00345">
    <property type="entry name" value="HTH_GNTR"/>
    <property type="match status" value="1"/>
</dbReference>
<feature type="domain" description="HTH gntR-type" evidence="4">
    <location>
        <begin position="22"/>
        <end position="90"/>
    </location>
</feature>
<dbReference type="InterPro" id="IPR000524">
    <property type="entry name" value="Tscrpt_reg_HTH_GntR"/>
</dbReference>
<evidence type="ECO:0000313" key="6">
    <source>
        <dbReference type="Proteomes" id="UP000720508"/>
    </source>
</evidence>
<dbReference type="CDD" id="cd07377">
    <property type="entry name" value="WHTH_GntR"/>
    <property type="match status" value="1"/>
</dbReference>
<proteinExistence type="predicted"/>
<keyword evidence="3" id="KW-0804">Transcription</keyword>
<evidence type="ECO:0000256" key="2">
    <source>
        <dbReference type="ARBA" id="ARBA00023125"/>
    </source>
</evidence>
<dbReference type="SMART" id="SM00895">
    <property type="entry name" value="FCD"/>
    <property type="match status" value="1"/>
</dbReference>
<accession>A0ABS6C8D9</accession>
<keyword evidence="1" id="KW-0805">Transcription regulation</keyword>
<reference evidence="5 6" key="1">
    <citation type="submission" date="2021-06" db="EMBL/GenBank/DDBJ databases">
        <authorList>
            <person name="Pan X."/>
        </authorList>
    </citation>
    <scope>NUCLEOTIDE SEQUENCE [LARGE SCALE GENOMIC DNA]</scope>
    <source>
        <strain evidence="5 6">4503</strain>
    </source>
</reference>
<dbReference type="Pfam" id="PF00392">
    <property type="entry name" value="GntR"/>
    <property type="match status" value="1"/>
</dbReference>